<dbReference type="AlphaFoldDB" id="A0A1Y2BMB6"/>
<accession>A0A1Y2BMB6</accession>
<evidence type="ECO:0000313" key="3">
    <source>
        <dbReference type="Proteomes" id="UP000193986"/>
    </source>
</evidence>
<gene>
    <name evidence="2" type="ORF">BCR39DRAFT_512897</name>
</gene>
<feature type="region of interest" description="Disordered" evidence="1">
    <location>
        <begin position="1"/>
        <end position="224"/>
    </location>
</feature>
<evidence type="ECO:0000256" key="1">
    <source>
        <dbReference type="SAM" id="MobiDB-lite"/>
    </source>
</evidence>
<feature type="compositionally biased region" description="Basic and acidic residues" evidence="1">
    <location>
        <begin position="1"/>
        <end position="34"/>
    </location>
</feature>
<feature type="compositionally biased region" description="Basic and acidic residues" evidence="1">
    <location>
        <begin position="82"/>
        <end position="94"/>
    </location>
</feature>
<dbReference type="Proteomes" id="UP000193986">
    <property type="component" value="Unassembled WGS sequence"/>
</dbReference>
<protein>
    <submittedName>
        <fullName evidence="2">Uncharacterized protein</fullName>
    </submittedName>
</protein>
<dbReference type="InParanoid" id="A0A1Y2BMB6"/>
<organism evidence="2 3">
    <name type="scientific">Naematelia encephala</name>
    <dbReference type="NCBI Taxonomy" id="71784"/>
    <lineage>
        <taxon>Eukaryota</taxon>
        <taxon>Fungi</taxon>
        <taxon>Dikarya</taxon>
        <taxon>Basidiomycota</taxon>
        <taxon>Agaricomycotina</taxon>
        <taxon>Tremellomycetes</taxon>
        <taxon>Tremellales</taxon>
        <taxon>Naemateliaceae</taxon>
        <taxon>Naematelia</taxon>
    </lineage>
</organism>
<feature type="compositionally biased region" description="Low complexity" evidence="1">
    <location>
        <begin position="35"/>
        <end position="46"/>
    </location>
</feature>
<evidence type="ECO:0000313" key="2">
    <source>
        <dbReference type="EMBL" id="ORY35896.1"/>
    </source>
</evidence>
<dbReference type="EMBL" id="MCFC01000001">
    <property type="protein sequence ID" value="ORY35896.1"/>
    <property type="molecule type" value="Genomic_DNA"/>
</dbReference>
<reference evidence="2 3" key="1">
    <citation type="submission" date="2016-07" db="EMBL/GenBank/DDBJ databases">
        <title>Pervasive Adenine N6-methylation of Active Genes in Fungi.</title>
        <authorList>
            <consortium name="DOE Joint Genome Institute"/>
            <person name="Mondo S.J."/>
            <person name="Dannebaum R.O."/>
            <person name="Kuo R.C."/>
            <person name="Labutti K."/>
            <person name="Haridas S."/>
            <person name="Kuo A."/>
            <person name="Salamov A."/>
            <person name="Ahrendt S.R."/>
            <person name="Lipzen A."/>
            <person name="Sullivan W."/>
            <person name="Andreopoulos W.B."/>
            <person name="Clum A."/>
            <person name="Lindquist E."/>
            <person name="Daum C."/>
            <person name="Ramamoorthy G.K."/>
            <person name="Gryganskyi A."/>
            <person name="Culley D."/>
            <person name="Magnuson J.K."/>
            <person name="James T.Y."/>
            <person name="O'Malley M.A."/>
            <person name="Stajich J.E."/>
            <person name="Spatafora J.W."/>
            <person name="Visel A."/>
            <person name="Grigoriev I.V."/>
        </authorList>
    </citation>
    <scope>NUCLEOTIDE SEQUENCE [LARGE SCALE GENOMIC DNA]</scope>
    <source>
        <strain evidence="2 3">68-887.2</strain>
    </source>
</reference>
<name>A0A1Y2BMB6_9TREE</name>
<sequence>MPPPQREDERSWDARRDKAIPAEERYREQQKRSGEGSSTSTGLSGLPRRPSSPAQKTRSPSKGSEEYGSSRPRSPAHSLSDIYRRLETRRREDSAEPGQIVSPRRSRSPDIPPPRRDSNPIPRIPSPSSRARPMRSRSPSRREQEGASSRGHTRDGTRKRIRSRSRSPGGDGGGRRRIRSRSRSSPGGGRRRLRSPRSRSPPRDGGILKGEPGSVVLGLEGFTK</sequence>
<keyword evidence="3" id="KW-1185">Reference proteome</keyword>
<feature type="compositionally biased region" description="Polar residues" evidence="1">
    <location>
        <begin position="52"/>
        <end position="62"/>
    </location>
</feature>
<comment type="caution">
    <text evidence="2">The sequence shown here is derived from an EMBL/GenBank/DDBJ whole genome shotgun (WGS) entry which is preliminary data.</text>
</comment>
<proteinExistence type="predicted"/>